<evidence type="ECO:0000256" key="1">
    <source>
        <dbReference type="SAM" id="Phobius"/>
    </source>
</evidence>
<protein>
    <submittedName>
        <fullName evidence="2">Transporter family-2 protein</fullName>
    </submittedName>
</protein>
<dbReference type="InterPro" id="IPR006750">
    <property type="entry name" value="YdcZ"/>
</dbReference>
<comment type="caution">
    <text evidence="2">The sequence shown here is derived from an EMBL/GenBank/DDBJ whole genome shotgun (WGS) entry which is preliminary data.</text>
</comment>
<keyword evidence="3" id="KW-1185">Reference proteome</keyword>
<dbReference type="Pfam" id="PF04657">
    <property type="entry name" value="DMT_YdcZ"/>
    <property type="match status" value="1"/>
</dbReference>
<evidence type="ECO:0000313" key="2">
    <source>
        <dbReference type="EMBL" id="MBB5720883.1"/>
    </source>
</evidence>
<feature type="transmembrane region" description="Helical" evidence="1">
    <location>
        <begin position="68"/>
        <end position="88"/>
    </location>
</feature>
<keyword evidence="1" id="KW-1133">Transmembrane helix</keyword>
<keyword evidence="1" id="KW-0812">Transmembrane</keyword>
<dbReference type="Proteomes" id="UP000535415">
    <property type="component" value="Unassembled WGS sequence"/>
</dbReference>
<sequence length="144" mass="14757">MSNYYFIMLTAGIGIPILAALNSALGRLIGSPAAAAAALFIVAFVCALVVALLTAPSAIAKLASAPKYLFLAGLLIAFYLLSISWIAPVIGIGNAVFLVLIGQMISAAAIDHFGLFGANVTPLNMTRISGIAVMAMGVFLTQKA</sequence>
<organism evidence="2 3">
    <name type="scientific">Yoonia ponticola</name>
    <dbReference type="NCBI Taxonomy" id="1524255"/>
    <lineage>
        <taxon>Bacteria</taxon>
        <taxon>Pseudomonadati</taxon>
        <taxon>Pseudomonadota</taxon>
        <taxon>Alphaproteobacteria</taxon>
        <taxon>Rhodobacterales</taxon>
        <taxon>Paracoccaceae</taxon>
        <taxon>Yoonia</taxon>
    </lineage>
</organism>
<dbReference type="EMBL" id="JACIJM010000001">
    <property type="protein sequence ID" value="MBB5720883.1"/>
    <property type="molecule type" value="Genomic_DNA"/>
</dbReference>
<accession>A0A7W9BHX9</accession>
<dbReference type="PANTHER" id="PTHR34821:SF2">
    <property type="entry name" value="INNER MEMBRANE PROTEIN YDCZ"/>
    <property type="match status" value="1"/>
</dbReference>
<dbReference type="GO" id="GO:0005886">
    <property type="term" value="C:plasma membrane"/>
    <property type="evidence" value="ECO:0007669"/>
    <property type="project" value="TreeGrafter"/>
</dbReference>
<dbReference type="RefSeq" id="WP_183524962.1">
    <property type="nucleotide sequence ID" value="NZ_JACIJM010000001.1"/>
</dbReference>
<proteinExistence type="predicted"/>
<feature type="transmembrane region" description="Helical" evidence="1">
    <location>
        <begin position="95"/>
        <end position="118"/>
    </location>
</feature>
<reference evidence="2 3" key="1">
    <citation type="submission" date="2020-08" db="EMBL/GenBank/DDBJ databases">
        <title>Genomic Encyclopedia of Type Strains, Phase IV (KMG-IV): sequencing the most valuable type-strain genomes for metagenomic binning, comparative biology and taxonomic classification.</title>
        <authorList>
            <person name="Goeker M."/>
        </authorList>
    </citation>
    <scope>NUCLEOTIDE SEQUENCE [LARGE SCALE GENOMIC DNA]</scope>
    <source>
        <strain evidence="2 3">DSM 101064</strain>
    </source>
</reference>
<dbReference type="AlphaFoldDB" id="A0A7W9BHX9"/>
<feature type="transmembrane region" description="Helical" evidence="1">
    <location>
        <begin position="37"/>
        <end position="56"/>
    </location>
</feature>
<keyword evidence="1" id="KW-0472">Membrane</keyword>
<name>A0A7W9BHX9_9RHOB</name>
<gene>
    <name evidence="2" type="ORF">FHS72_000487</name>
</gene>
<evidence type="ECO:0000313" key="3">
    <source>
        <dbReference type="Proteomes" id="UP000535415"/>
    </source>
</evidence>
<feature type="transmembrane region" description="Helical" evidence="1">
    <location>
        <begin position="6"/>
        <end position="25"/>
    </location>
</feature>
<dbReference type="PANTHER" id="PTHR34821">
    <property type="entry name" value="INNER MEMBRANE PROTEIN YDCZ"/>
    <property type="match status" value="1"/>
</dbReference>